<sequence>MNDNVFCEKSVSTGKMHTDDDVAKWSIVHFETDEDEDIESFNDLIPSSWITTTGTLCWYPMTEHQATVQKLVKQCAKANSEWNCFAIKTIEEDIGKYDQKMKMLVKFSKNPNATLYSDFEEKGKRKRLREPIKYFDDKSDNDKKKINTKRRNIQSIPPLPKLANASNSAQASEPVKVNKMIKSSCVDKASSSDNNVKKPKLLCHT</sequence>
<accession>A0A6J1RLL0</accession>
<reference evidence="3" key="1">
    <citation type="submission" date="2025-08" db="UniProtKB">
        <authorList>
            <consortium name="RefSeq"/>
        </authorList>
    </citation>
    <scope>IDENTIFICATION</scope>
    <source>
        <tissue evidence="3">Whole body</tissue>
    </source>
</reference>
<keyword evidence="2" id="KW-1185">Reference proteome</keyword>
<dbReference type="GeneID" id="112468549"/>
<gene>
    <name evidence="3" type="primary">LOC112468549</name>
</gene>
<dbReference type="Proteomes" id="UP000504618">
    <property type="component" value="Unplaced"/>
</dbReference>
<organism evidence="2 3">
    <name type="scientific">Temnothorax curvispinosus</name>
    <dbReference type="NCBI Taxonomy" id="300111"/>
    <lineage>
        <taxon>Eukaryota</taxon>
        <taxon>Metazoa</taxon>
        <taxon>Ecdysozoa</taxon>
        <taxon>Arthropoda</taxon>
        <taxon>Hexapoda</taxon>
        <taxon>Insecta</taxon>
        <taxon>Pterygota</taxon>
        <taxon>Neoptera</taxon>
        <taxon>Endopterygota</taxon>
        <taxon>Hymenoptera</taxon>
        <taxon>Apocrita</taxon>
        <taxon>Aculeata</taxon>
        <taxon>Formicoidea</taxon>
        <taxon>Formicidae</taxon>
        <taxon>Myrmicinae</taxon>
        <taxon>Temnothorax</taxon>
    </lineage>
</organism>
<dbReference type="OrthoDB" id="7553943at2759"/>
<name>A0A6J1RLL0_9HYME</name>
<evidence type="ECO:0000256" key="1">
    <source>
        <dbReference type="SAM" id="MobiDB-lite"/>
    </source>
</evidence>
<feature type="region of interest" description="Disordered" evidence="1">
    <location>
        <begin position="136"/>
        <end position="205"/>
    </location>
</feature>
<evidence type="ECO:0000313" key="3">
    <source>
        <dbReference type="RefSeq" id="XP_024893541.1"/>
    </source>
</evidence>
<protein>
    <submittedName>
        <fullName evidence="3">Uncharacterized protein LOC112468549</fullName>
    </submittedName>
</protein>
<dbReference type="AlphaFoldDB" id="A0A6J1RLL0"/>
<feature type="compositionally biased region" description="Basic and acidic residues" evidence="1">
    <location>
        <begin position="136"/>
        <end position="145"/>
    </location>
</feature>
<proteinExistence type="predicted"/>
<dbReference type="RefSeq" id="XP_024893541.1">
    <property type="nucleotide sequence ID" value="XM_025037773.1"/>
</dbReference>
<evidence type="ECO:0000313" key="2">
    <source>
        <dbReference type="Proteomes" id="UP000504618"/>
    </source>
</evidence>